<dbReference type="Proteomes" id="UP000176893">
    <property type="component" value="Unassembled WGS sequence"/>
</dbReference>
<protein>
    <submittedName>
        <fullName evidence="2">N-acetylneuraminate synthase</fullName>
    </submittedName>
</protein>
<dbReference type="InterPro" id="IPR013132">
    <property type="entry name" value="PseI/NeuA/B-like_N"/>
</dbReference>
<dbReference type="PROSITE" id="PS50844">
    <property type="entry name" value="AFP_LIKE"/>
    <property type="match status" value="1"/>
</dbReference>
<dbReference type="Gene3D" id="3.90.1210.10">
    <property type="entry name" value="Antifreeze-like/N-acetylneuraminic acid synthase C-terminal domain"/>
    <property type="match status" value="1"/>
</dbReference>
<gene>
    <name evidence="2" type="ORF">A2649_00965</name>
</gene>
<dbReference type="STRING" id="1802661.A2649_00965"/>
<evidence type="ECO:0000313" key="2">
    <source>
        <dbReference type="EMBL" id="OGM98920.1"/>
    </source>
</evidence>
<feature type="domain" description="AFP-like" evidence="1">
    <location>
        <begin position="293"/>
        <end position="348"/>
    </location>
</feature>
<dbReference type="InterPro" id="IPR020007">
    <property type="entry name" value="NeuB/NeuA"/>
</dbReference>
<sequence>MKNILIQNRRIGYNEPVFIIAEAGVNHNGKLDLALKLVDAAASAGADAVKFQTFRAEQVVTESGEMVEYQKKNLGKVESQIEMLRKLEFDESWYPQVIAHCKKMGIIFLSTPHGSFASVDLLKDFSVPAFKFGSGDLTSLPLLTYAAKLGKPMILGTGMATMAEVKEAVKTIKKAGGDKIIVLHCTTNYPCPSEEINLRAMQTMMKELNVLVGYSDHTNGSQVAVMATSLGACVIEKHLTLDNNLPGPDHRTSSNRIDFKKMVDEVRAVNIILGSAIKKPTESEKKLLVIRRSIVAVRDIKKGERFTRNNLDIKRPANGLAPKYFDKVLGKRAKKYIKRGTLLNRNLI</sequence>
<dbReference type="InterPro" id="IPR036732">
    <property type="entry name" value="AFP_Neu5c_C_sf"/>
</dbReference>
<evidence type="ECO:0000313" key="3">
    <source>
        <dbReference type="Proteomes" id="UP000176893"/>
    </source>
</evidence>
<dbReference type="NCBIfam" id="TIGR03569">
    <property type="entry name" value="NeuB_NnaB"/>
    <property type="match status" value="1"/>
</dbReference>
<dbReference type="GO" id="GO:0016051">
    <property type="term" value="P:carbohydrate biosynthetic process"/>
    <property type="evidence" value="ECO:0007669"/>
    <property type="project" value="InterPro"/>
</dbReference>
<dbReference type="SUPFAM" id="SSF51269">
    <property type="entry name" value="AFP III-like domain"/>
    <property type="match status" value="1"/>
</dbReference>
<dbReference type="CDD" id="cd11615">
    <property type="entry name" value="SAF_NeuB_like"/>
    <property type="match status" value="1"/>
</dbReference>
<dbReference type="InterPro" id="IPR051690">
    <property type="entry name" value="PseI-like"/>
</dbReference>
<organism evidence="2 3">
    <name type="scientific">Candidatus Yanofskybacteria bacterium RIFCSPHIGHO2_01_FULL_41_26</name>
    <dbReference type="NCBI Taxonomy" id="1802661"/>
    <lineage>
        <taxon>Bacteria</taxon>
        <taxon>Candidatus Yanofskyibacteriota</taxon>
    </lineage>
</organism>
<proteinExistence type="predicted"/>
<evidence type="ECO:0000259" key="1">
    <source>
        <dbReference type="PROSITE" id="PS50844"/>
    </source>
</evidence>
<comment type="caution">
    <text evidence="2">The sequence shown here is derived from an EMBL/GenBank/DDBJ whole genome shotgun (WGS) entry which is preliminary data.</text>
</comment>
<dbReference type="PANTHER" id="PTHR42966">
    <property type="entry name" value="N-ACETYLNEURAMINATE SYNTHASE"/>
    <property type="match status" value="1"/>
</dbReference>
<reference evidence="2 3" key="1">
    <citation type="journal article" date="2016" name="Nat. Commun.">
        <title>Thousands of microbial genomes shed light on interconnected biogeochemical processes in an aquifer system.</title>
        <authorList>
            <person name="Anantharaman K."/>
            <person name="Brown C.T."/>
            <person name="Hug L.A."/>
            <person name="Sharon I."/>
            <person name="Castelle C.J."/>
            <person name="Probst A.J."/>
            <person name="Thomas B.C."/>
            <person name="Singh A."/>
            <person name="Wilkins M.J."/>
            <person name="Karaoz U."/>
            <person name="Brodie E.L."/>
            <person name="Williams K.H."/>
            <person name="Hubbard S.S."/>
            <person name="Banfield J.F."/>
        </authorList>
    </citation>
    <scope>NUCLEOTIDE SEQUENCE [LARGE SCALE GENOMIC DNA]</scope>
</reference>
<dbReference type="GO" id="GO:0047444">
    <property type="term" value="F:N-acylneuraminate-9-phosphate synthase activity"/>
    <property type="evidence" value="ECO:0007669"/>
    <property type="project" value="TreeGrafter"/>
</dbReference>
<dbReference type="InterPro" id="IPR006190">
    <property type="entry name" value="SAF_AFP_Neu5Ac"/>
</dbReference>
<dbReference type="AlphaFoldDB" id="A0A1F8EDM9"/>
<dbReference type="InterPro" id="IPR013785">
    <property type="entry name" value="Aldolase_TIM"/>
</dbReference>
<dbReference type="PANTHER" id="PTHR42966:SF1">
    <property type="entry name" value="SIALIC ACID SYNTHASE"/>
    <property type="match status" value="1"/>
</dbReference>
<dbReference type="SMART" id="SM00858">
    <property type="entry name" value="SAF"/>
    <property type="match status" value="1"/>
</dbReference>
<dbReference type="Gene3D" id="3.20.20.70">
    <property type="entry name" value="Aldolase class I"/>
    <property type="match status" value="1"/>
</dbReference>
<dbReference type="Pfam" id="PF03102">
    <property type="entry name" value="NeuB"/>
    <property type="match status" value="1"/>
</dbReference>
<dbReference type="SUPFAM" id="SSF51569">
    <property type="entry name" value="Aldolase"/>
    <property type="match status" value="1"/>
</dbReference>
<name>A0A1F8EDM9_9BACT</name>
<dbReference type="InterPro" id="IPR057736">
    <property type="entry name" value="SAF_PseI/NeuA/NeuB"/>
</dbReference>
<dbReference type="InterPro" id="IPR013974">
    <property type="entry name" value="SAF"/>
</dbReference>
<accession>A0A1F8EDM9</accession>
<dbReference type="Pfam" id="PF08666">
    <property type="entry name" value="SAF"/>
    <property type="match status" value="1"/>
</dbReference>
<dbReference type="EMBL" id="MGJB01000006">
    <property type="protein sequence ID" value="OGM98920.1"/>
    <property type="molecule type" value="Genomic_DNA"/>
</dbReference>